<feature type="compositionally biased region" description="Low complexity" evidence="1">
    <location>
        <begin position="46"/>
        <end position="59"/>
    </location>
</feature>
<gene>
    <name evidence="3" type="ORF">A1O9_12544</name>
</gene>
<reference evidence="3 4" key="1">
    <citation type="submission" date="2013-03" db="EMBL/GenBank/DDBJ databases">
        <title>The Genome Sequence of Exophiala aquamarina CBS 119918.</title>
        <authorList>
            <consortium name="The Broad Institute Genomics Platform"/>
            <person name="Cuomo C."/>
            <person name="de Hoog S."/>
            <person name="Gorbushina A."/>
            <person name="Walker B."/>
            <person name="Young S.K."/>
            <person name="Zeng Q."/>
            <person name="Gargeya S."/>
            <person name="Fitzgerald M."/>
            <person name="Haas B."/>
            <person name="Abouelleil A."/>
            <person name="Allen A.W."/>
            <person name="Alvarado L."/>
            <person name="Arachchi H.M."/>
            <person name="Berlin A.M."/>
            <person name="Chapman S.B."/>
            <person name="Gainer-Dewar J."/>
            <person name="Goldberg J."/>
            <person name="Griggs A."/>
            <person name="Gujja S."/>
            <person name="Hansen M."/>
            <person name="Howarth C."/>
            <person name="Imamovic A."/>
            <person name="Ireland A."/>
            <person name="Larimer J."/>
            <person name="McCowan C."/>
            <person name="Murphy C."/>
            <person name="Pearson M."/>
            <person name="Poon T.W."/>
            <person name="Priest M."/>
            <person name="Roberts A."/>
            <person name="Saif S."/>
            <person name="Shea T."/>
            <person name="Sisk P."/>
            <person name="Sykes S."/>
            <person name="Wortman J."/>
            <person name="Nusbaum C."/>
            <person name="Birren B."/>
        </authorList>
    </citation>
    <scope>NUCLEOTIDE SEQUENCE [LARGE SCALE GENOMIC DNA]</scope>
    <source>
        <strain evidence="3 4">CBS 119918</strain>
    </source>
</reference>
<name>A0A072P728_9EURO</name>
<organism evidence="3 4">
    <name type="scientific">Exophiala aquamarina CBS 119918</name>
    <dbReference type="NCBI Taxonomy" id="1182545"/>
    <lineage>
        <taxon>Eukaryota</taxon>
        <taxon>Fungi</taxon>
        <taxon>Dikarya</taxon>
        <taxon>Ascomycota</taxon>
        <taxon>Pezizomycotina</taxon>
        <taxon>Eurotiomycetes</taxon>
        <taxon>Chaetothyriomycetidae</taxon>
        <taxon>Chaetothyriales</taxon>
        <taxon>Herpotrichiellaceae</taxon>
        <taxon>Exophiala</taxon>
    </lineage>
</organism>
<dbReference type="EMBL" id="AMGV01000024">
    <property type="protein sequence ID" value="KEF51395.1"/>
    <property type="molecule type" value="Genomic_DNA"/>
</dbReference>
<dbReference type="InterPro" id="IPR054464">
    <property type="entry name" value="ULD_fung"/>
</dbReference>
<feature type="compositionally biased region" description="Polar residues" evidence="1">
    <location>
        <begin position="88"/>
        <end position="108"/>
    </location>
</feature>
<feature type="compositionally biased region" description="Basic and acidic residues" evidence="1">
    <location>
        <begin position="305"/>
        <end position="318"/>
    </location>
</feature>
<feature type="compositionally biased region" description="Polar residues" evidence="1">
    <location>
        <begin position="121"/>
        <end position="132"/>
    </location>
</feature>
<dbReference type="PANTHER" id="PTHR46563:SF4">
    <property type="entry name" value="ASPARTYL_ASPARAGINYL BETA-HYDROXYLASE ISOFORM X1"/>
    <property type="match status" value="1"/>
</dbReference>
<proteinExistence type="predicted"/>
<keyword evidence="4" id="KW-1185">Reference proteome</keyword>
<evidence type="ECO:0000259" key="2">
    <source>
        <dbReference type="Pfam" id="PF22893"/>
    </source>
</evidence>
<feature type="region of interest" description="Disordered" evidence="1">
    <location>
        <begin position="331"/>
        <end position="379"/>
    </location>
</feature>
<feature type="compositionally biased region" description="Basic and acidic residues" evidence="1">
    <location>
        <begin position="482"/>
        <end position="501"/>
    </location>
</feature>
<feature type="compositionally biased region" description="Pro residues" evidence="1">
    <location>
        <begin position="200"/>
        <end position="210"/>
    </location>
</feature>
<dbReference type="GeneID" id="25287438"/>
<evidence type="ECO:0000256" key="1">
    <source>
        <dbReference type="SAM" id="MobiDB-lite"/>
    </source>
</evidence>
<comment type="caution">
    <text evidence="3">The sequence shown here is derived from an EMBL/GenBank/DDBJ whole genome shotgun (WGS) entry which is preliminary data.</text>
</comment>
<dbReference type="PANTHER" id="PTHR46563">
    <property type="entry name" value="RING-TYPE DOMAIN-CONTAINING PROTEIN"/>
    <property type="match status" value="1"/>
</dbReference>
<accession>A0A072P728</accession>
<feature type="region of interest" description="Disordered" evidence="1">
    <location>
        <begin position="1"/>
        <end position="175"/>
    </location>
</feature>
<feature type="non-terminal residue" evidence="3">
    <location>
        <position position="701"/>
    </location>
</feature>
<feature type="compositionally biased region" description="Pro residues" evidence="1">
    <location>
        <begin position="288"/>
        <end position="298"/>
    </location>
</feature>
<dbReference type="HOGENOM" id="CLU_022137_0_0_1"/>
<dbReference type="OrthoDB" id="3045089at2759"/>
<feature type="non-terminal residue" evidence="3">
    <location>
        <position position="1"/>
    </location>
</feature>
<feature type="region of interest" description="Disordered" evidence="1">
    <location>
        <begin position="200"/>
        <end position="231"/>
    </location>
</feature>
<feature type="region of interest" description="Disordered" evidence="1">
    <location>
        <begin position="532"/>
        <end position="572"/>
    </location>
</feature>
<feature type="region of interest" description="Disordered" evidence="1">
    <location>
        <begin position="254"/>
        <end position="318"/>
    </location>
</feature>
<sequence>SSSRHSRTHIDITHVRSPSPSAGSQDDDLLEHGVHVSPAEISPHYSVIQPSQSQSGSSSHPGEFQVIFPSELGPEHDGSDLVSRSDPQEQLQQRPSRSNSARRQTVRLQQPLRESTRSRTRPLQDTSPTESGDSTEDFLNRPDPYPPMRPQSQYAPNAYPHSTSSGSFAYPPVPHPHPNAVIALQPQPMAMPYPPPHYPHGQPMPYPPPSAYGGGGYGHPAPGSQVSSPYTTSPYHAPTMVSYGGGPPGGYFPPQFPAHYGQQYPQPYNPYAQQMPPPFPYPDYARIQPPPAASPPPSSANASADRLEKPKEADPEEMFKRFADMMKEERAQAELTKEQQAMERAKAETARAEQEQRIREQALRQAEERARQDALRAEEEKRIHEQALLQAAEKARADAAAAAARAEDERRIRQEAIIAAEAKARADAAAFQERLAAEQRIREEARQEAIRAYEEQVRKAAEQAAREQQIRKEAAEAALRAAAEEAAARAEKAAAEKKIADDAAAAAKTAAEKEAAEAAAAVQEKAKKAQEEAEAKLKEAEEAAAKAKTEAEEAEKKAAAAAPPEKKPPVRFKDAIGRNYNFPWERCHRWRDMEGLINQAFAHIEGIGEHVMHGRYDLIGPDKEIIMPNYWESTVEPDMHITMMLWPIPEPPKEDEIIVPPDFDPDAIVTFDDILHPPGGGKKKGKTPAPLGFHVASANPP</sequence>
<feature type="region of interest" description="Disordered" evidence="1">
    <location>
        <begin position="455"/>
        <end position="501"/>
    </location>
</feature>
<dbReference type="Pfam" id="PF22893">
    <property type="entry name" value="ULD_2"/>
    <property type="match status" value="1"/>
</dbReference>
<dbReference type="Proteomes" id="UP000027920">
    <property type="component" value="Unassembled WGS sequence"/>
</dbReference>
<feature type="compositionally biased region" description="Low complexity" evidence="1">
    <location>
        <begin position="260"/>
        <end position="274"/>
    </location>
</feature>
<dbReference type="VEuPathDB" id="FungiDB:A1O9_12544"/>
<dbReference type="RefSeq" id="XP_013253985.1">
    <property type="nucleotide sequence ID" value="XM_013398531.1"/>
</dbReference>
<evidence type="ECO:0000313" key="3">
    <source>
        <dbReference type="EMBL" id="KEF51395.1"/>
    </source>
</evidence>
<feature type="compositionally biased region" description="Basic and acidic residues" evidence="1">
    <location>
        <begin position="455"/>
        <end position="475"/>
    </location>
</feature>
<feature type="region of interest" description="Disordered" evidence="1">
    <location>
        <begin position="674"/>
        <end position="701"/>
    </location>
</feature>
<feature type="compositionally biased region" description="Polar residues" evidence="1">
    <location>
        <begin position="150"/>
        <end position="167"/>
    </location>
</feature>
<feature type="domain" description="Ubiquitin-like" evidence="2">
    <location>
        <begin position="566"/>
        <end position="648"/>
    </location>
</feature>
<evidence type="ECO:0000313" key="4">
    <source>
        <dbReference type="Proteomes" id="UP000027920"/>
    </source>
</evidence>
<dbReference type="AlphaFoldDB" id="A0A072P728"/>
<protein>
    <recommendedName>
        <fullName evidence="2">Ubiquitin-like domain-containing protein</fullName>
    </recommendedName>
</protein>
<dbReference type="STRING" id="1182545.A0A072P728"/>